<sequence>MPVASNTCTGQNDNREDAFNIPIIDVQEYMSNPKGAKDQCRKVVESLHQHGILIVKDVRASEEDNATFLNMMERYFEQSDFKTDARPDLNFQVGVTPELKERPRNHCERIANLEANHQPVTLCPPELDKKSRFYWRIGERPENTKFKELNAEPVIPKGFPEWSNVMNTWGYKMLATLHEIASMVAEGFGLEKDTFLKMMNFGPHLLAPTGSNFNQHGKLNTVLAGYHYDLDFLTIHGKCRFPGLYIWLKDGRKMLVRVPDGCLLVQAGKQMEYLTGGYILAGFHEVVVSQETLQAIEKRRSRNESLWRVSSTLFGHIATDLVLEPLETFRTPKSNEMYPAILAGD</sequence>
<dbReference type="Pfam" id="PF03171">
    <property type="entry name" value="2OG-FeII_Oxy"/>
    <property type="match status" value="1"/>
</dbReference>
<evidence type="ECO:0000313" key="6">
    <source>
        <dbReference type="EMBL" id="KAJ6648473.1"/>
    </source>
</evidence>
<keyword evidence="7" id="KW-1185">Reference proteome</keyword>
<evidence type="ECO:0000256" key="3">
    <source>
        <dbReference type="ARBA" id="ARBA00023002"/>
    </source>
</evidence>
<dbReference type="InterPro" id="IPR044861">
    <property type="entry name" value="IPNS-like_FE2OG_OXY"/>
</dbReference>
<comment type="caution">
    <text evidence="6">The sequence shown here is derived from an EMBL/GenBank/DDBJ whole genome shotgun (WGS) entry which is preliminary data.</text>
</comment>
<evidence type="ECO:0000256" key="2">
    <source>
        <dbReference type="ARBA" id="ARBA00022723"/>
    </source>
</evidence>
<organism evidence="6 7">
    <name type="scientific">Pseudolycoriella hygida</name>
    <dbReference type="NCBI Taxonomy" id="35572"/>
    <lineage>
        <taxon>Eukaryota</taxon>
        <taxon>Metazoa</taxon>
        <taxon>Ecdysozoa</taxon>
        <taxon>Arthropoda</taxon>
        <taxon>Hexapoda</taxon>
        <taxon>Insecta</taxon>
        <taxon>Pterygota</taxon>
        <taxon>Neoptera</taxon>
        <taxon>Endopterygota</taxon>
        <taxon>Diptera</taxon>
        <taxon>Nematocera</taxon>
        <taxon>Sciaroidea</taxon>
        <taxon>Sciaridae</taxon>
        <taxon>Pseudolycoriella</taxon>
    </lineage>
</organism>
<keyword evidence="2" id="KW-0479">Metal-binding</keyword>
<name>A0A9Q0S8Z7_9DIPT</name>
<feature type="non-terminal residue" evidence="6">
    <location>
        <position position="345"/>
    </location>
</feature>
<evidence type="ECO:0000313" key="7">
    <source>
        <dbReference type="Proteomes" id="UP001151699"/>
    </source>
</evidence>
<dbReference type="Gene3D" id="2.60.120.330">
    <property type="entry name" value="B-lactam Antibiotic, Isopenicillin N Synthase, Chain"/>
    <property type="match status" value="1"/>
</dbReference>
<dbReference type="AlphaFoldDB" id="A0A9Q0S8Z7"/>
<comment type="similarity">
    <text evidence="1">Belongs to the iron/ascorbate-dependent oxidoreductase family.</text>
</comment>
<dbReference type="GO" id="GO:0046872">
    <property type="term" value="F:metal ion binding"/>
    <property type="evidence" value="ECO:0007669"/>
    <property type="project" value="UniProtKB-KW"/>
</dbReference>
<evidence type="ECO:0000256" key="1">
    <source>
        <dbReference type="ARBA" id="ARBA00008056"/>
    </source>
</evidence>
<dbReference type="OrthoDB" id="10248513at2759"/>
<dbReference type="SUPFAM" id="SSF51197">
    <property type="entry name" value="Clavaminate synthase-like"/>
    <property type="match status" value="1"/>
</dbReference>
<evidence type="ECO:0000256" key="4">
    <source>
        <dbReference type="ARBA" id="ARBA00023004"/>
    </source>
</evidence>
<proteinExistence type="inferred from homology"/>
<dbReference type="PANTHER" id="PTHR10209">
    <property type="entry name" value="OXIDOREDUCTASE, 2OG-FE II OXYGENASE FAMILY PROTEIN"/>
    <property type="match status" value="1"/>
</dbReference>
<gene>
    <name evidence="6" type="ORF">Bhyg_03703</name>
</gene>
<keyword evidence="3" id="KW-0560">Oxidoreductase</keyword>
<evidence type="ECO:0000259" key="5">
    <source>
        <dbReference type="Pfam" id="PF03171"/>
    </source>
</evidence>
<dbReference type="PANTHER" id="PTHR10209:SF874">
    <property type="entry name" value="2-OXOGLUTARATE (2OG) AND FE(II)-DEPENDENT OXYGENASE SUPERFAMILY PROTEIN"/>
    <property type="match status" value="1"/>
</dbReference>
<dbReference type="InterPro" id="IPR027443">
    <property type="entry name" value="IPNS-like_sf"/>
</dbReference>
<protein>
    <recommendedName>
        <fullName evidence="5">Isopenicillin N synthase-like Fe(2+) 2OG dioxygenase domain-containing protein</fullName>
    </recommendedName>
</protein>
<dbReference type="EMBL" id="WJQU01000001">
    <property type="protein sequence ID" value="KAJ6648473.1"/>
    <property type="molecule type" value="Genomic_DNA"/>
</dbReference>
<keyword evidence="4" id="KW-0408">Iron</keyword>
<reference evidence="6" key="1">
    <citation type="submission" date="2022-07" db="EMBL/GenBank/DDBJ databases">
        <authorList>
            <person name="Trinca V."/>
            <person name="Uliana J.V.C."/>
            <person name="Torres T.T."/>
            <person name="Ward R.J."/>
            <person name="Monesi N."/>
        </authorList>
    </citation>
    <scope>NUCLEOTIDE SEQUENCE</scope>
    <source>
        <strain evidence="6">HSMRA1968</strain>
        <tissue evidence="6">Whole embryos</tissue>
    </source>
</reference>
<dbReference type="GO" id="GO:0016491">
    <property type="term" value="F:oxidoreductase activity"/>
    <property type="evidence" value="ECO:0007669"/>
    <property type="project" value="UniProtKB-KW"/>
</dbReference>
<feature type="domain" description="Isopenicillin N synthase-like Fe(2+) 2OG dioxygenase" evidence="5">
    <location>
        <begin position="223"/>
        <end position="314"/>
    </location>
</feature>
<accession>A0A9Q0S8Z7</accession>
<dbReference type="Proteomes" id="UP001151699">
    <property type="component" value="Chromosome A"/>
</dbReference>